<dbReference type="InterPro" id="IPR020449">
    <property type="entry name" value="Tscrpt_reg_AraC-type_HTH"/>
</dbReference>
<organism evidence="5 6">
    <name type="scientific">Roseibium aggregatum (strain ATCC 25650 / DSM 13394 / JCM 20685 / NBRC 16684 / NCIMB 2208 / IAM 12614 / B1)</name>
    <name type="common">Stappia aggregata</name>
    <dbReference type="NCBI Taxonomy" id="384765"/>
    <lineage>
        <taxon>Bacteria</taxon>
        <taxon>Pseudomonadati</taxon>
        <taxon>Pseudomonadota</taxon>
        <taxon>Alphaproteobacteria</taxon>
        <taxon>Hyphomicrobiales</taxon>
        <taxon>Stappiaceae</taxon>
        <taxon>Roseibium</taxon>
    </lineage>
</organism>
<dbReference type="GO" id="GO:0000976">
    <property type="term" value="F:transcription cis-regulatory region binding"/>
    <property type="evidence" value="ECO:0007669"/>
    <property type="project" value="TreeGrafter"/>
</dbReference>
<dbReference type="AlphaFoldDB" id="A0NUC2"/>
<feature type="domain" description="HTH araC/xylS-type" evidence="4">
    <location>
        <begin position="223"/>
        <end position="321"/>
    </location>
</feature>
<dbReference type="PANTHER" id="PTHR47894:SF1">
    <property type="entry name" value="HTH-TYPE TRANSCRIPTIONAL REGULATOR VQSM"/>
    <property type="match status" value="1"/>
</dbReference>
<evidence type="ECO:0000313" key="6">
    <source>
        <dbReference type="Proteomes" id="UP000004848"/>
    </source>
</evidence>
<gene>
    <name evidence="5" type="ORF">SIAM614_02566</name>
</gene>
<comment type="caution">
    <text evidence="5">The sequence shown here is derived from an EMBL/GenBank/DDBJ whole genome shotgun (WGS) entry which is preliminary data.</text>
</comment>
<dbReference type="GO" id="GO:0003700">
    <property type="term" value="F:DNA-binding transcription factor activity"/>
    <property type="evidence" value="ECO:0007669"/>
    <property type="project" value="InterPro"/>
</dbReference>
<dbReference type="PROSITE" id="PS01124">
    <property type="entry name" value="HTH_ARAC_FAMILY_2"/>
    <property type="match status" value="1"/>
</dbReference>
<dbReference type="GeneID" id="68847045"/>
<evidence type="ECO:0000256" key="2">
    <source>
        <dbReference type="ARBA" id="ARBA00023125"/>
    </source>
</evidence>
<dbReference type="OrthoDB" id="9805730at2"/>
<dbReference type="RefSeq" id="WP_006935329.1">
    <property type="nucleotide sequence ID" value="NZ_AAUW01000009.1"/>
</dbReference>
<reference evidence="5 6" key="1">
    <citation type="submission" date="2006-05" db="EMBL/GenBank/DDBJ databases">
        <authorList>
            <person name="King G."/>
            <person name="Ferriera S."/>
            <person name="Johnson J."/>
            <person name="Kravitz S."/>
            <person name="Beeson K."/>
            <person name="Sutton G."/>
            <person name="Rogers Y.-H."/>
            <person name="Friedman R."/>
            <person name="Frazier M."/>
            <person name="Venter J.C."/>
        </authorList>
    </citation>
    <scope>NUCLEOTIDE SEQUENCE [LARGE SCALE GENOMIC DNA]</scope>
    <source>
        <strain evidence="6">ATCC 25650 / DSM 13394 / JCM 20685 / NBRC 16684 / NCIMB 2208 / IAM 12614 / B1</strain>
    </source>
</reference>
<sequence>MLVLFPLAKAFTLRGGDIEAVLARNRIPLSALSDPAMLVDASACYSVMEDMAETLGDRYFGAKVAIETARRGTTGLREAATRSFNLGDFLSRVVVEISKQVDNVRYSLSISSDVASLEIHRTIMGVKPSIQLDAVGVAFYVTVIKQGIGDVFDPNDILITVPTTAGLPPKFLPNSALIRSEINGLRISFPPQWLWAPFSLDWDLVEASRGEFSPHSADEVTLSYLRNVLTDNISDQDLPLNSFAAICGLHPRRVQRILSAKGISYSQMKDDVRQRITEDLLSNTRLPISQIALRVGLSGPATFDRAFKRWTGKTPTRFRADATTDQIARIAE</sequence>
<dbReference type="Pfam" id="PF12625">
    <property type="entry name" value="Arabinose_bd"/>
    <property type="match status" value="1"/>
</dbReference>
<dbReference type="Proteomes" id="UP000004848">
    <property type="component" value="Unassembled WGS sequence"/>
</dbReference>
<evidence type="ECO:0000256" key="1">
    <source>
        <dbReference type="ARBA" id="ARBA00023015"/>
    </source>
</evidence>
<dbReference type="InterPro" id="IPR009057">
    <property type="entry name" value="Homeodomain-like_sf"/>
</dbReference>
<keyword evidence="3" id="KW-0804">Transcription</keyword>
<dbReference type="eggNOG" id="COG2207">
    <property type="taxonomic scope" value="Bacteria"/>
</dbReference>
<dbReference type="PANTHER" id="PTHR47894">
    <property type="entry name" value="HTH-TYPE TRANSCRIPTIONAL REGULATOR GADX"/>
    <property type="match status" value="1"/>
</dbReference>
<dbReference type="PRINTS" id="PR00032">
    <property type="entry name" value="HTHARAC"/>
</dbReference>
<dbReference type="GO" id="GO:0005829">
    <property type="term" value="C:cytosol"/>
    <property type="evidence" value="ECO:0007669"/>
    <property type="project" value="TreeGrafter"/>
</dbReference>
<dbReference type="Pfam" id="PF12833">
    <property type="entry name" value="HTH_18"/>
    <property type="match status" value="1"/>
</dbReference>
<keyword evidence="1" id="KW-0805">Transcription regulation</keyword>
<dbReference type="SMART" id="SM00342">
    <property type="entry name" value="HTH_ARAC"/>
    <property type="match status" value="1"/>
</dbReference>
<dbReference type="Gene3D" id="1.10.10.60">
    <property type="entry name" value="Homeodomain-like"/>
    <property type="match status" value="1"/>
</dbReference>
<keyword evidence="2" id="KW-0238">DNA-binding</keyword>
<evidence type="ECO:0000256" key="3">
    <source>
        <dbReference type="ARBA" id="ARBA00023163"/>
    </source>
</evidence>
<name>A0NUC2_ROSAI</name>
<protein>
    <submittedName>
        <fullName evidence="5">Helix-turn-helix, AraC type protein</fullName>
    </submittedName>
</protein>
<accession>A0NUC2</accession>
<evidence type="ECO:0000313" key="5">
    <source>
        <dbReference type="EMBL" id="EAV43524.1"/>
    </source>
</evidence>
<dbReference type="EMBL" id="AAUW01000009">
    <property type="protein sequence ID" value="EAV43524.1"/>
    <property type="molecule type" value="Genomic_DNA"/>
</dbReference>
<proteinExistence type="predicted"/>
<dbReference type="InterPro" id="IPR018060">
    <property type="entry name" value="HTH_AraC"/>
</dbReference>
<evidence type="ECO:0000259" key="4">
    <source>
        <dbReference type="PROSITE" id="PS01124"/>
    </source>
</evidence>
<dbReference type="InterPro" id="IPR032687">
    <property type="entry name" value="AraC-type_N"/>
</dbReference>
<dbReference type="SUPFAM" id="SSF46689">
    <property type="entry name" value="Homeodomain-like"/>
    <property type="match status" value="1"/>
</dbReference>